<dbReference type="RefSeq" id="WP_136730037.1">
    <property type="nucleotide sequence ID" value="NZ_SUMC01000111.1"/>
</dbReference>
<dbReference type="Pfam" id="PF01494">
    <property type="entry name" value="FAD_binding_3"/>
    <property type="match status" value="1"/>
</dbReference>
<sequence>MHHATVLICGGGPVGLTASMLLSELGISNVVVEKRPSTTQLPRARGMNCRTGEIWRSLGLVDRMEGISLPAEWTEDIVYCTTLAGDEIGTMPSESMSRKATAAYSPAPFLSSSQIEIDALLHEAATAQPQAEVRFGHEVTHVEDDGEGVTADISTHDGRQYQVRADWLIAADGANSTVRQAVGVQLDGVRTSRWYLNSHFHADLSRFTDHRKGALIWTLEPGLEGVFQPLDGEHDWSCGVLFDAETESPDDFTTERVITLIQNMIGAPGEDVGIDLLNFRPWFVAATVASQLRSGRVLLAGDSAHQIPPFGGMGMNTGIQDAHALAWRIAAVVRGSASEELLDTYSTERREVALRICDFAKQNMQHVTEIRSRPSAERVQSSREYGNWNGLDMGVHYTHGALVPDGTSRPTLANEVTEYVPDARPGSRAPHRWLTARTGTRLSTLDLFKDAFVLLTTEGGASWRAAARRVSDRRALPLRAVQIAPGAELEDEDHGFARAYGIAADGAVLVRPDGHVAFRAPAAVTDPDAVLEKTLDAVLGKKPVAALTPGTPVRTSETTLDWLGCATFRLSVGNTVVFLDAYMDRVTSAPQVGMTTDDVDRADWILIGHSHWDHLWGADWIALRTGAKVVGSYETVRVLLAQGVPQEQLIPVAGGERIRLGEGVSVRVFPSLHSCVWAQKGAPAADEVCVGDLGLFLDEQQARFGEVFEWIHTLGTEVGSHLRATAQGAQGDGGSLVYLIETPEGSLLYQDTSGSWSGVLRGLSPDVAILAAGGRANVDGEPVQGTLADFVAHQARLLGPRQVILSHHDDFLPGFSQQVDAGPIREAMAREAPATTLTELTYLSGHRLFTDL</sequence>
<dbReference type="Gene3D" id="3.30.9.10">
    <property type="entry name" value="D-Amino Acid Oxidase, subunit A, domain 2"/>
    <property type="match status" value="1"/>
</dbReference>
<keyword evidence="5" id="KW-0378">Hydrolase</keyword>
<dbReference type="InterPro" id="IPR036188">
    <property type="entry name" value="FAD/NAD-bd_sf"/>
</dbReference>
<reference evidence="5 6" key="1">
    <citation type="submission" date="2019-04" db="EMBL/GenBank/DDBJ databases">
        <title>Streptomyces oryziradicis sp. nov., a novel actinomycete isolated from rhizosphere soil of rice (Oryza sativa L.).</title>
        <authorList>
            <person name="Li C."/>
        </authorList>
    </citation>
    <scope>NUCLEOTIDE SEQUENCE [LARGE SCALE GENOMIC DNA]</scope>
    <source>
        <strain evidence="5 6">NEAU-C40</strain>
    </source>
</reference>
<dbReference type="InterPro" id="IPR050641">
    <property type="entry name" value="RIFMO-like"/>
</dbReference>
<keyword evidence="3" id="KW-0274">FAD</keyword>
<dbReference type="SMART" id="SM00849">
    <property type="entry name" value="Lactamase_B"/>
    <property type="match status" value="1"/>
</dbReference>
<comment type="caution">
    <text evidence="5">The sequence shown here is derived from an EMBL/GenBank/DDBJ whole genome shotgun (WGS) entry which is preliminary data.</text>
</comment>
<protein>
    <submittedName>
        <fullName evidence="5">MBL fold metallo-hydrolase</fullName>
    </submittedName>
</protein>
<evidence type="ECO:0000313" key="5">
    <source>
        <dbReference type="EMBL" id="TJZ99302.1"/>
    </source>
</evidence>
<dbReference type="GO" id="GO:0016709">
    <property type="term" value="F:oxidoreductase activity, acting on paired donors, with incorporation or reduction of molecular oxygen, NAD(P)H as one donor, and incorporation of one atom of oxygen"/>
    <property type="evidence" value="ECO:0007669"/>
    <property type="project" value="UniProtKB-ARBA"/>
</dbReference>
<evidence type="ECO:0000313" key="6">
    <source>
        <dbReference type="Proteomes" id="UP000305778"/>
    </source>
</evidence>
<dbReference type="Pfam" id="PF12706">
    <property type="entry name" value="Lactamase_B_2"/>
    <property type="match status" value="1"/>
</dbReference>
<dbReference type="GO" id="GO:0016787">
    <property type="term" value="F:hydrolase activity"/>
    <property type="evidence" value="ECO:0007669"/>
    <property type="project" value="UniProtKB-KW"/>
</dbReference>
<keyword evidence="2" id="KW-0285">Flavoprotein</keyword>
<dbReference type="OrthoDB" id="8670884at2"/>
<feature type="domain" description="Metallo-beta-lactamase" evidence="4">
    <location>
        <begin position="564"/>
        <end position="732"/>
    </location>
</feature>
<dbReference type="GO" id="GO:0071949">
    <property type="term" value="F:FAD binding"/>
    <property type="evidence" value="ECO:0007669"/>
    <property type="project" value="InterPro"/>
</dbReference>
<dbReference type="CDD" id="cd06262">
    <property type="entry name" value="metallo-hydrolase-like_MBL-fold"/>
    <property type="match status" value="1"/>
</dbReference>
<dbReference type="Gene3D" id="3.40.30.120">
    <property type="match status" value="1"/>
</dbReference>
<evidence type="ECO:0000256" key="3">
    <source>
        <dbReference type="ARBA" id="ARBA00022827"/>
    </source>
</evidence>
<dbReference type="PANTHER" id="PTHR43004:SF19">
    <property type="entry name" value="BINDING MONOOXYGENASE, PUTATIVE (JCVI)-RELATED"/>
    <property type="match status" value="1"/>
</dbReference>
<evidence type="ECO:0000256" key="1">
    <source>
        <dbReference type="ARBA" id="ARBA00001974"/>
    </source>
</evidence>
<dbReference type="InterPro" id="IPR001279">
    <property type="entry name" value="Metallo-B-lactamas"/>
</dbReference>
<dbReference type="EMBL" id="SUMC01000111">
    <property type="protein sequence ID" value="TJZ99302.1"/>
    <property type="molecule type" value="Genomic_DNA"/>
</dbReference>
<dbReference type="PANTHER" id="PTHR43004">
    <property type="entry name" value="TRK SYSTEM POTASSIUM UPTAKE PROTEIN"/>
    <property type="match status" value="1"/>
</dbReference>
<dbReference type="Pfam" id="PF21274">
    <property type="entry name" value="Rng_hyd_C"/>
    <property type="match status" value="1"/>
</dbReference>
<dbReference type="SUPFAM" id="SSF56281">
    <property type="entry name" value="Metallo-hydrolase/oxidoreductase"/>
    <property type="match status" value="1"/>
</dbReference>
<evidence type="ECO:0000259" key="4">
    <source>
        <dbReference type="SMART" id="SM00849"/>
    </source>
</evidence>
<accession>A0A4U0RUX6</accession>
<dbReference type="InterPro" id="IPR036866">
    <property type="entry name" value="RibonucZ/Hydroxyglut_hydro"/>
</dbReference>
<organism evidence="5 6">
    <name type="scientific">Actinacidiphila oryziradicis</name>
    <dbReference type="NCBI Taxonomy" id="2571141"/>
    <lineage>
        <taxon>Bacteria</taxon>
        <taxon>Bacillati</taxon>
        <taxon>Actinomycetota</taxon>
        <taxon>Actinomycetes</taxon>
        <taxon>Kitasatosporales</taxon>
        <taxon>Streptomycetaceae</taxon>
        <taxon>Actinacidiphila</taxon>
    </lineage>
</organism>
<comment type="cofactor">
    <cofactor evidence="1">
        <name>FAD</name>
        <dbReference type="ChEBI" id="CHEBI:57692"/>
    </cofactor>
</comment>
<evidence type="ECO:0000256" key="2">
    <source>
        <dbReference type="ARBA" id="ARBA00022630"/>
    </source>
</evidence>
<gene>
    <name evidence="5" type="ORF">FCI23_46280</name>
</gene>
<dbReference type="Gene3D" id="3.50.50.60">
    <property type="entry name" value="FAD/NAD(P)-binding domain"/>
    <property type="match status" value="1"/>
</dbReference>
<proteinExistence type="predicted"/>
<dbReference type="Gene3D" id="3.60.15.10">
    <property type="entry name" value="Ribonuclease Z/Hydroxyacylglutathione hydrolase-like"/>
    <property type="match status" value="1"/>
</dbReference>
<keyword evidence="6" id="KW-1185">Reference proteome</keyword>
<dbReference type="Proteomes" id="UP000305778">
    <property type="component" value="Unassembled WGS sequence"/>
</dbReference>
<dbReference type="PRINTS" id="PR00420">
    <property type="entry name" value="RNGMNOXGNASE"/>
</dbReference>
<name>A0A4U0RUX6_9ACTN</name>
<dbReference type="InterPro" id="IPR002938">
    <property type="entry name" value="FAD-bd"/>
</dbReference>
<dbReference type="AlphaFoldDB" id="A0A4U0RUX6"/>
<dbReference type="SUPFAM" id="SSF51905">
    <property type="entry name" value="FAD/NAD(P)-binding domain"/>
    <property type="match status" value="1"/>
</dbReference>